<dbReference type="Proteomes" id="UP000886501">
    <property type="component" value="Unassembled WGS sequence"/>
</dbReference>
<gene>
    <name evidence="1" type="ORF">BDM02DRAFT_3098403</name>
</gene>
<organism evidence="1 2">
    <name type="scientific">Thelephora ganbajun</name>
    <name type="common">Ganba fungus</name>
    <dbReference type="NCBI Taxonomy" id="370292"/>
    <lineage>
        <taxon>Eukaryota</taxon>
        <taxon>Fungi</taxon>
        <taxon>Dikarya</taxon>
        <taxon>Basidiomycota</taxon>
        <taxon>Agaricomycotina</taxon>
        <taxon>Agaricomycetes</taxon>
        <taxon>Thelephorales</taxon>
        <taxon>Thelephoraceae</taxon>
        <taxon>Thelephora</taxon>
    </lineage>
</organism>
<dbReference type="EMBL" id="MU118037">
    <property type="protein sequence ID" value="KAF9647288.1"/>
    <property type="molecule type" value="Genomic_DNA"/>
</dbReference>
<keyword evidence="2" id="KW-1185">Reference proteome</keyword>
<evidence type="ECO:0000313" key="2">
    <source>
        <dbReference type="Proteomes" id="UP000886501"/>
    </source>
</evidence>
<evidence type="ECO:0000313" key="1">
    <source>
        <dbReference type="EMBL" id="KAF9647288.1"/>
    </source>
</evidence>
<accession>A0ACB6ZDB6</accession>
<name>A0ACB6ZDB6_THEGA</name>
<comment type="caution">
    <text evidence="1">The sequence shown here is derived from an EMBL/GenBank/DDBJ whole genome shotgun (WGS) entry which is preliminary data.</text>
</comment>
<proteinExistence type="predicted"/>
<reference evidence="1" key="2">
    <citation type="journal article" date="2020" name="Nat. Commun.">
        <title>Large-scale genome sequencing of mycorrhizal fungi provides insights into the early evolution of symbiotic traits.</title>
        <authorList>
            <person name="Miyauchi S."/>
            <person name="Kiss E."/>
            <person name="Kuo A."/>
            <person name="Drula E."/>
            <person name="Kohler A."/>
            <person name="Sanchez-Garcia M."/>
            <person name="Morin E."/>
            <person name="Andreopoulos B."/>
            <person name="Barry K.W."/>
            <person name="Bonito G."/>
            <person name="Buee M."/>
            <person name="Carver A."/>
            <person name="Chen C."/>
            <person name="Cichocki N."/>
            <person name="Clum A."/>
            <person name="Culley D."/>
            <person name="Crous P.W."/>
            <person name="Fauchery L."/>
            <person name="Girlanda M."/>
            <person name="Hayes R.D."/>
            <person name="Keri Z."/>
            <person name="LaButti K."/>
            <person name="Lipzen A."/>
            <person name="Lombard V."/>
            <person name="Magnuson J."/>
            <person name="Maillard F."/>
            <person name="Murat C."/>
            <person name="Nolan M."/>
            <person name="Ohm R.A."/>
            <person name="Pangilinan J."/>
            <person name="Pereira M.F."/>
            <person name="Perotto S."/>
            <person name="Peter M."/>
            <person name="Pfister S."/>
            <person name="Riley R."/>
            <person name="Sitrit Y."/>
            <person name="Stielow J.B."/>
            <person name="Szollosi G."/>
            <person name="Zifcakova L."/>
            <person name="Stursova M."/>
            <person name="Spatafora J.W."/>
            <person name="Tedersoo L."/>
            <person name="Vaario L.M."/>
            <person name="Yamada A."/>
            <person name="Yan M."/>
            <person name="Wang P."/>
            <person name="Xu J."/>
            <person name="Bruns T."/>
            <person name="Baldrian P."/>
            <person name="Vilgalys R."/>
            <person name="Dunand C."/>
            <person name="Henrissat B."/>
            <person name="Grigoriev I.V."/>
            <person name="Hibbett D."/>
            <person name="Nagy L.G."/>
            <person name="Martin F.M."/>
        </authorList>
    </citation>
    <scope>NUCLEOTIDE SEQUENCE</scope>
    <source>
        <strain evidence="1">P2</strain>
    </source>
</reference>
<protein>
    <submittedName>
        <fullName evidence="1">Kinase-like protein</fullName>
    </submittedName>
</protein>
<reference evidence="1" key="1">
    <citation type="submission" date="2019-10" db="EMBL/GenBank/DDBJ databases">
        <authorList>
            <consortium name="DOE Joint Genome Institute"/>
            <person name="Kuo A."/>
            <person name="Miyauchi S."/>
            <person name="Kiss E."/>
            <person name="Drula E."/>
            <person name="Kohler A."/>
            <person name="Sanchez-Garcia M."/>
            <person name="Andreopoulos B."/>
            <person name="Barry K.W."/>
            <person name="Bonito G."/>
            <person name="Buee M."/>
            <person name="Carver A."/>
            <person name="Chen C."/>
            <person name="Cichocki N."/>
            <person name="Clum A."/>
            <person name="Culley D."/>
            <person name="Crous P.W."/>
            <person name="Fauchery L."/>
            <person name="Girlanda M."/>
            <person name="Hayes R."/>
            <person name="Keri Z."/>
            <person name="Labutti K."/>
            <person name="Lipzen A."/>
            <person name="Lombard V."/>
            <person name="Magnuson J."/>
            <person name="Maillard F."/>
            <person name="Morin E."/>
            <person name="Murat C."/>
            <person name="Nolan M."/>
            <person name="Ohm R."/>
            <person name="Pangilinan J."/>
            <person name="Pereira M."/>
            <person name="Perotto S."/>
            <person name="Peter M."/>
            <person name="Riley R."/>
            <person name="Sitrit Y."/>
            <person name="Stielow B."/>
            <person name="Szollosi G."/>
            <person name="Zifcakova L."/>
            <person name="Stursova M."/>
            <person name="Spatafora J.W."/>
            <person name="Tedersoo L."/>
            <person name="Vaario L.-M."/>
            <person name="Yamada A."/>
            <person name="Yan M."/>
            <person name="Wang P."/>
            <person name="Xu J."/>
            <person name="Bruns T."/>
            <person name="Baldrian P."/>
            <person name="Vilgalys R."/>
            <person name="Henrissat B."/>
            <person name="Grigoriev I.V."/>
            <person name="Hibbett D."/>
            <person name="Nagy L.G."/>
            <person name="Martin F.M."/>
        </authorList>
    </citation>
    <scope>NUCLEOTIDE SEQUENCE</scope>
    <source>
        <strain evidence="1">P2</strain>
    </source>
</reference>
<sequence length="487" mass="53695">MFPTPSASRAGSEYEPSPPPQVIPHSTDPLQSSREPHQVPAANTTSLHPGSIISVCEDDPCVSLTLLRTLGQGSFSSVWLACDISGTLEQAVLSRKASIKKLKSAASDGVVRRKSSKRSTGRSSVSGTKPWRIESGTPLSVTHPSSIKSGFDRPDSNEPGGRLVAVKLTDRAIDDRTRVSFIREAEVLRHVSHPNIVSFMHSFTTSTYYCLVLEHIDGPELLDFINSDEKYAQLDEPLLRQIWGELCKAVGWMHSVALVHRDIKLENILLTRELNAVGAGSSGPLVKLSDFGLSRFVDPDDPWLTTRCGSESYAAPEIVMGSRYDGRYTDAWACGVVLYALATRRLPFDSLHGGFNSKSRKAMLLRIAKCEYGWPKVQEDDQPALWRISEVKRIVERLLVRNPRQRWKIDALWQDEWMNGEGAPAPPPRSVSPPIPQPLHHSPKGVHTSELPEVTFEIAASDEGEDDDDDGLIVGEGIPSVATQEHF</sequence>